<proteinExistence type="predicted"/>
<organism evidence="2 3">
    <name type="scientific">Austropuccinia psidii MF-1</name>
    <dbReference type="NCBI Taxonomy" id="1389203"/>
    <lineage>
        <taxon>Eukaryota</taxon>
        <taxon>Fungi</taxon>
        <taxon>Dikarya</taxon>
        <taxon>Basidiomycota</taxon>
        <taxon>Pucciniomycotina</taxon>
        <taxon>Pucciniomycetes</taxon>
        <taxon>Pucciniales</taxon>
        <taxon>Sphaerophragmiaceae</taxon>
        <taxon>Austropuccinia</taxon>
    </lineage>
</organism>
<protein>
    <submittedName>
        <fullName evidence="2">Uncharacterized protein</fullName>
    </submittedName>
</protein>
<evidence type="ECO:0000256" key="1">
    <source>
        <dbReference type="SAM" id="MobiDB-lite"/>
    </source>
</evidence>
<reference evidence="2" key="1">
    <citation type="submission" date="2021-03" db="EMBL/GenBank/DDBJ databases">
        <title>Draft genome sequence of rust myrtle Austropuccinia psidii MF-1, a brazilian biotype.</title>
        <authorList>
            <person name="Quecine M.C."/>
            <person name="Pachon D.M.R."/>
            <person name="Bonatelli M.L."/>
            <person name="Correr F.H."/>
            <person name="Franceschini L.M."/>
            <person name="Leite T.F."/>
            <person name="Margarido G.R.A."/>
            <person name="Almeida C.A."/>
            <person name="Ferrarezi J.A."/>
            <person name="Labate C.A."/>
        </authorList>
    </citation>
    <scope>NUCLEOTIDE SEQUENCE</scope>
    <source>
        <strain evidence="2">MF-1</strain>
    </source>
</reference>
<gene>
    <name evidence="2" type="ORF">O181_101557</name>
</gene>
<comment type="caution">
    <text evidence="2">The sequence shown here is derived from an EMBL/GenBank/DDBJ whole genome shotgun (WGS) entry which is preliminary data.</text>
</comment>
<sequence>MLYSLVLKPPPFVQTLSPGHAAGNLDAVTCDQMHHVHSTHHAHSMRASRPPSLDSFVVNNDETISGGEWTPGPQAGRQEPFWTISHVPSSIELSTPPPRPPSDGHFTTRPERSHHPADEGWQLERTFELGPIVTMSCHQWDSNAKVLVAPDEPSQTNEPPIPGPSPSSQPPEDNMTCEPQHEVAPTQSTEEPF</sequence>
<keyword evidence="3" id="KW-1185">Reference proteome</keyword>
<evidence type="ECO:0000313" key="3">
    <source>
        <dbReference type="Proteomes" id="UP000765509"/>
    </source>
</evidence>
<dbReference type="EMBL" id="AVOT02071597">
    <property type="protein sequence ID" value="MBW0561842.1"/>
    <property type="molecule type" value="Genomic_DNA"/>
</dbReference>
<dbReference type="Proteomes" id="UP000765509">
    <property type="component" value="Unassembled WGS sequence"/>
</dbReference>
<name>A0A9Q3JHF7_9BASI</name>
<feature type="compositionally biased region" description="Basic and acidic residues" evidence="1">
    <location>
        <begin position="106"/>
        <end position="118"/>
    </location>
</feature>
<feature type="non-terminal residue" evidence="2">
    <location>
        <position position="1"/>
    </location>
</feature>
<feature type="region of interest" description="Disordered" evidence="1">
    <location>
        <begin position="149"/>
        <end position="193"/>
    </location>
</feature>
<feature type="region of interest" description="Disordered" evidence="1">
    <location>
        <begin position="89"/>
        <end position="122"/>
    </location>
</feature>
<dbReference type="AlphaFoldDB" id="A0A9Q3JHF7"/>
<accession>A0A9Q3JHF7</accession>
<evidence type="ECO:0000313" key="2">
    <source>
        <dbReference type="EMBL" id="MBW0561842.1"/>
    </source>
</evidence>
<feature type="compositionally biased region" description="Pro residues" evidence="1">
    <location>
        <begin position="159"/>
        <end position="169"/>
    </location>
</feature>